<comment type="caution">
    <text evidence="2">The sequence shown here is derived from an EMBL/GenBank/DDBJ whole genome shotgun (WGS) entry which is preliminary data.</text>
</comment>
<evidence type="ECO:0000313" key="3">
    <source>
        <dbReference type="Proteomes" id="UP000182762"/>
    </source>
</evidence>
<evidence type="ECO:0000313" key="2">
    <source>
        <dbReference type="EMBL" id="SFQ72667.1"/>
    </source>
</evidence>
<organism evidence="2 3">
    <name type="scientific">Priestia endophytica DSM 13796</name>
    <dbReference type="NCBI Taxonomy" id="1121089"/>
    <lineage>
        <taxon>Bacteria</taxon>
        <taxon>Bacillati</taxon>
        <taxon>Bacillota</taxon>
        <taxon>Bacilli</taxon>
        <taxon>Bacillales</taxon>
        <taxon>Bacillaceae</taxon>
        <taxon>Priestia</taxon>
    </lineage>
</organism>
<dbReference type="Proteomes" id="UP000182762">
    <property type="component" value="Unassembled WGS sequence"/>
</dbReference>
<proteinExistence type="predicted"/>
<dbReference type="EMBL" id="FOXX01000007">
    <property type="protein sequence ID" value="SFQ72667.1"/>
    <property type="molecule type" value="Genomic_DNA"/>
</dbReference>
<sequence>MSQTKPTYEQLKGYLQRMRAELEFYKSEYNKNRLKTLNLQDIEEELEEQWLEEKERIMLEKEQIILEKEKWRERAEELSEKIETVEKEKEEDLLKLQKEETAKLKEQVAILEKKVRDQKPVDQPHNVKNYDNDWFMRNLKEQNFYKEKRRPRK</sequence>
<accession>A0A1I6AVY8</accession>
<feature type="coiled-coil region" evidence="1">
    <location>
        <begin position="8"/>
        <end position="35"/>
    </location>
</feature>
<evidence type="ECO:0000256" key="1">
    <source>
        <dbReference type="SAM" id="Coils"/>
    </source>
</evidence>
<protein>
    <submittedName>
        <fullName evidence="2">Uncharacterized protein</fullName>
    </submittedName>
</protein>
<gene>
    <name evidence="2" type="ORF">SAMN02745910_03048</name>
</gene>
<keyword evidence="3" id="KW-1185">Reference proteome</keyword>
<feature type="coiled-coil region" evidence="1">
    <location>
        <begin position="61"/>
        <end position="114"/>
    </location>
</feature>
<reference evidence="2 3" key="1">
    <citation type="submission" date="2016-10" db="EMBL/GenBank/DDBJ databases">
        <authorList>
            <person name="Varghese N."/>
            <person name="Submissions S."/>
        </authorList>
    </citation>
    <scope>NUCLEOTIDE SEQUENCE [LARGE SCALE GENOMIC DNA]</scope>
    <source>
        <strain evidence="2 3">DSM 13796</strain>
    </source>
</reference>
<dbReference type="RefSeq" id="WP_061803321.1">
    <property type="nucleotide sequence ID" value="NZ_FOXX01000007.1"/>
</dbReference>
<keyword evidence="1" id="KW-0175">Coiled coil</keyword>
<name>A0A1I6AVY8_9BACI</name>
<dbReference type="GeneID" id="93711669"/>